<dbReference type="Proteomes" id="UP000886501">
    <property type="component" value="Unassembled WGS sequence"/>
</dbReference>
<reference evidence="1" key="2">
    <citation type="journal article" date="2020" name="Nat. Commun.">
        <title>Large-scale genome sequencing of mycorrhizal fungi provides insights into the early evolution of symbiotic traits.</title>
        <authorList>
            <person name="Miyauchi S."/>
            <person name="Kiss E."/>
            <person name="Kuo A."/>
            <person name="Drula E."/>
            <person name="Kohler A."/>
            <person name="Sanchez-Garcia M."/>
            <person name="Morin E."/>
            <person name="Andreopoulos B."/>
            <person name="Barry K.W."/>
            <person name="Bonito G."/>
            <person name="Buee M."/>
            <person name="Carver A."/>
            <person name="Chen C."/>
            <person name="Cichocki N."/>
            <person name="Clum A."/>
            <person name="Culley D."/>
            <person name="Crous P.W."/>
            <person name="Fauchery L."/>
            <person name="Girlanda M."/>
            <person name="Hayes R.D."/>
            <person name="Keri Z."/>
            <person name="LaButti K."/>
            <person name="Lipzen A."/>
            <person name="Lombard V."/>
            <person name="Magnuson J."/>
            <person name="Maillard F."/>
            <person name="Murat C."/>
            <person name="Nolan M."/>
            <person name="Ohm R.A."/>
            <person name="Pangilinan J."/>
            <person name="Pereira M.F."/>
            <person name="Perotto S."/>
            <person name="Peter M."/>
            <person name="Pfister S."/>
            <person name="Riley R."/>
            <person name="Sitrit Y."/>
            <person name="Stielow J.B."/>
            <person name="Szollosi G."/>
            <person name="Zifcakova L."/>
            <person name="Stursova M."/>
            <person name="Spatafora J.W."/>
            <person name="Tedersoo L."/>
            <person name="Vaario L.M."/>
            <person name="Yamada A."/>
            <person name="Yan M."/>
            <person name="Wang P."/>
            <person name="Xu J."/>
            <person name="Bruns T."/>
            <person name="Baldrian P."/>
            <person name="Vilgalys R."/>
            <person name="Dunand C."/>
            <person name="Henrissat B."/>
            <person name="Grigoriev I.V."/>
            <person name="Hibbett D."/>
            <person name="Nagy L.G."/>
            <person name="Martin F.M."/>
        </authorList>
    </citation>
    <scope>NUCLEOTIDE SEQUENCE</scope>
    <source>
        <strain evidence="1">P2</strain>
    </source>
</reference>
<evidence type="ECO:0000313" key="1">
    <source>
        <dbReference type="EMBL" id="KAF9653316.1"/>
    </source>
</evidence>
<evidence type="ECO:0000313" key="2">
    <source>
        <dbReference type="Proteomes" id="UP000886501"/>
    </source>
</evidence>
<organism evidence="1 2">
    <name type="scientific">Thelephora ganbajun</name>
    <name type="common">Ganba fungus</name>
    <dbReference type="NCBI Taxonomy" id="370292"/>
    <lineage>
        <taxon>Eukaryota</taxon>
        <taxon>Fungi</taxon>
        <taxon>Dikarya</taxon>
        <taxon>Basidiomycota</taxon>
        <taxon>Agaricomycotina</taxon>
        <taxon>Agaricomycetes</taxon>
        <taxon>Thelephorales</taxon>
        <taxon>Thelephoraceae</taxon>
        <taxon>Thelephora</taxon>
    </lineage>
</organism>
<dbReference type="EMBL" id="MU117964">
    <property type="protein sequence ID" value="KAF9653316.1"/>
    <property type="molecule type" value="Genomic_DNA"/>
</dbReference>
<proteinExistence type="predicted"/>
<protein>
    <submittedName>
        <fullName evidence="1">UAA transporter</fullName>
    </submittedName>
</protein>
<comment type="caution">
    <text evidence="1">The sequence shown here is derived from an EMBL/GenBank/DDBJ whole genome shotgun (WGS) entry which is preliminary data.</text>
</comment>
<sequence>MDYSSPLVLIFGGCCSNVWTYEQLLRQSPKIGSALTFSQMLFVTLQSLPSFIELHRSRRGIVFPALKQRQAPISHWAAQVLLLTTGSLLNNWVYAFHVPLTVQIVFRSAGVVIAMILGRYLLQRSYTPRQVLAVLLVSIGVSIASISASSSSSTSLDDISTTYLYGIVMLIASLFATAILGILQERTYRVYGPCWREGIFYTHLLSLPIFIFLRNDVIQGFKSLSAGSNGYPVSLPYIFLVMNLLTQVICISGVNKSTSATSSVSTSVVLTVRKAISLCLSIWYFGSDWNYSLVFGAGVVFVGSLTYSTASRPPMVNKKE</sequence>
<name>A0ACB6ZUH7_THEGA</name>
<reference evidence="1" key="1">
    <citation type="submission" date="2019-10" db="EMBL/GenBank/DDBJ databases">
        <authorList>
            <consortium name="DOE Joint Genome Institute"/>
            <person name="Kuo A."/>
            <person name="Miyauchi S."/>
            <person name="Kiss E."/>
            <person name="Drula E."/>
            <person name="Kohler A."/>
            <person name="Sanchez-Garcia M."/>
            <person name="Andreopoulos B."/>
            <person name="Barry K.W."/>
            <person name="Bonito G."/>
            <person name="Buee M."/>
            <person name="Carver A."/>
            <person name="Chen C."/>
            <person name="Cichocki N."/>
            <person name="Clum A."/>
            <person name="Culley D."/>
            <person name="Crous P.W."/>
            <person name="Fauchery L."/>
            <person name="Girlanda M."/>
            <person name="Hayes R."/>
            <person name="Keri Z."/>
            <person name="Labutti K."/>
            <person name="Lipzen A."/>
            <person name="Lombard V."/>
            <person name="Magnuson J."/>
            <person name="Maillard F."/>
            <person name="Morin E."/>
            <person name="Murat C."/>
            <person name="Nolan M."/>
            <person name="Ohm R."/>
            <person name="Pangilinan J."/>
            <person name="Pereira M."/>
            <person name="Perotto S."/>
            <person name="Peter M."/>
            <person name="Riley R."/>
            <person name="Sitrit Y."/>
            <person name="Stielow B."/>
            <person name="Szollosi G."/>
            <person name="Zifcakova L."/>
            <person name="Stursova M."/>
            <person name="Spatafora J.W."/>
            <person name="Tedersoo L."/>
            <person name="Vaario L.-M."/>
            <person name="Yamada A."/>
            <person name="Yan M."/>
            <person name="Wang P."/>
            <person name="Xu J."/>
            <person name="Bruns T."/>
            <person name="Baldrian P."/>
            <person name="Vilgalys R."/>
            <person name="Henrissat B."/>
            <person name="Grigoriev I.V."/>
            <person name="Hibbett D."/>
            <person name="Nagy L.G."/>
            <person name="Martin F.M."/>
        </authorList>
    </citation>
    <scope>NUCLEOTIDE SEQUENCE</scope>
    <source>
        <strain evidence="1">P2</strain>
    </source>
</reference>
<keyword evidence="2" id="KW-1185">Reference proteome</keyword>
<accession>A0ACB6ZUH7</accession>
<gene>
    <name evidence="1" type="ORF">BDM02DRAFT_3087624</name>
</gene>